<dbReference type="InterPro" id="IPR052038">
    <property type="entry name" value="Type-VII_TA_antitoxin"/>
</dbReference>
<evidence type="ECO:0000256" key="4">
    <source>
        <dbReference type="ARBA" id="ARBA00022695"/>
    </source>
</evidence>
<evidence type="ECO:0000256" key="5">
    <source>
        <dbReference type="ARBA" id="ARBA00022723"/>
    </source>
</evidence>
<dbReference type="Pfam" id="PF01909">
    <property type="entry name" value="NTP_transf_2"/>
    <property type="match status" value="1"/>
</dbReference>
<keyword evidence="6" id="KW-0547">Nucleotide-binding</keyword>
<name>A0AAU9ED38_9BACT</name>
<keyword evidence="7" id="KW-0067">ATP-binding</keyword>
<evidence type="ECO:0000256" key="7">
    <source>
        <dbReference type="ARBA" id="ARBA00022840"/>
    </source>
</evidence>
<dbReference type="GO" id="GO:0016779">
    <property type="term" value="F:nucleotidyltransferase activity"/>
    <property type="evidence" value="ECO:0007669"/>
    <property type="project" value="UniProtKB-KW"/>
</dbReference>
<dbReference type="CDD" id="cd05403">
    <property type="entry name" value="NT_KNTase_like"/>
    <property type="match status" value="1"/>
</dbReference>
<dbReference type="AlphaFoldDB" id="A0AAU9ED38"/>
<evidence type="ECO:0000313" key="12">
    <source>
        <dbReference type="Proteomes" id="UP001366166"/>
    </source>
</evidence>
<keyword evidence="8" id="KW-0460">Magnesium</keyword>
<dbReference type="InterPro" id="IPR043519">
    <property type="entry name" value="NT_sf"/>
</dbReference>
<comment type="similarity">
    <text evidence="9">Belongs to the MntA antitoxin family.</text>
</comment>
<evidence type="ECO:0000313" key="11">
    <source>
        <dbReference type="EMBL" id="BEQ14452.1"/>
    </source>
</evidence>
<dbReference type="GO" id="GO:0005524">
    <property type="term" value="F:ATP binding"/>
    <property type="evidence" value="ECO:0007669"/>
    <property type="project" value="UniProtKB-KW"/>
</dbReference>
<protein>
    <recommendedName>
        <fullName evidence="10">Polymerase nucleotidyl transferase domain-containing protein</fullName>
    </recommendedName>
</protein>
<dbReference type="PANTHER" id="PTHR33571">
    <property type="entry name" value="SSL8005 PROTEIN"/>
    <property type="match status" value="1"/>
</dbReference>
<organism evidence="11 12">
    <name type="scientific">Desulfoferula mesophila</name>
    <dbReference type="NCBI Taxonomy" id="3058419"/>
    <lineage>
        <taxon>Bacteria</taxon>
        <taxon>Pseudomonadati</taxon>
        <taxon>Thermodesulfobacteriota</taxon>
        <taxon>Desulfarculia</taxon>
        <taxon>Desulfarculales</taxon>
        <taxon>Desulfarculaceae</taxon>
        <taxon>Desulfoferula</taxon>
    </lineage>
</organism>
<keyword evidence="5" id="KW-0479">Metal-binding</keyword>
<evidence type="ECO:0000259" key="10">
    <source>
        <dbReference type="Pfam" id="PF01909"/>
    </source>
</evidence>
<evidence type="ECO:0000256" key="2">
    <source>
        <dbReference type="ARBA" id="ARBA00022649"/>
    </source>
</evidence>
<accession>A0AAU9ED38</accession>
<keyword evidence="2" id="KW-1277">Toxin-antitoxin system</keyword>
<gene>
    <name evidence="11" type="ORF">FAK_15180</name>
</gene>
<keyword evidence="4" id="KW-0548">Nucleotidyltransferase</keyword>
<dbReference type="Gene3D" id="3.30.460.10">
    <property type="entry name" value="Beta Polymerase, domain 2"/>
    <property type="match status" value="1"/>
</dbReference>
<dbReference type="EMBL" id="AP028679">
    <property type="protein sequence ID" value="BEQ14452.1"/>
    <property type="molecule type" value="Genomic_DNA"/>
</dbReference>
<proteinExistence type="inferred from homology"/>
<reference evidence="12" key="1">
    <citation type="journal article" date="2023" name="Arch. Microbiol.">
        <title>Desulfoferula mesophilus gen. nov. sp. nov., a mesophilic sulfate-reducing bacterium isolated from a brackish lake sediment.</title>
        <authorList>
            <person name="Watanabe T."/>
            <person name="Yabe T."/>
            <person name="Tsuji J.M."/>
            <person name="Fukui M."/>
        </authorList>
    </citation>
    <scope>NUCLEOTIDE SEQUENCE [LARGE SCALE GENOMIC DNA]</scope>
    <source>
        <strain evidence="12">12FAK</strain>
    </source>
</reference>
<comment type="cofactor">
    <cofactor evidence="1">
        <name>Mg(2+)</name>
        <dbReference type="ChEBI" id="CHEBI:18420"/>
    </cofactor>
</comment>
<dbReference type="KEGG" id="dmp:FAK_15180"/>
<dbReference type="GO" id="GO:0046872">
    <property type="term" value="F:metal ion binding"/>
    <property type="evidence" value="ECO:0007669"/>
    <property type="project" value="UniProtKB-KW"/>
</dbReference>
<dbReference type="SUPFAM" id="SSF81301">
    <property type="entry name" value="Nucleotidyltransferase"/>
    <property type="match status" value="1"/>
</dbReference>
<keyword evidence="12" id="KW-1185">Reference proteome</keyword>
<dbReference type="Proteomes" id="UP001366166">
    <property type="component" value="Chromosome"/>
</dbReference>
<evidence type="ECO:0000256" key="9">
    <source>
        <dbReference type="ARBA" id="ARBA00038276"/>
    </source>
</evidence>
<evidence type="ECO:0000256" key="3">
    <source>
        <dbReference type="ARBA" id="ARBA00022679"/>
    </source>
</evidence>
<sequence>MLESHQVVRASVFGSLARGEESPESDVDLLVDFGPNRKSLFDLQDLQDDLERVLARKVDLVLFNSIKPRLKPKILAEQIPVL</sequence>
<evidence type="ECO:0000256" key="1">
    <source>
        <dbReference type="ARBA" id="ARBA00001946"/>
    </source>
</evidence>
<evidence type="ECO:0000256" key="6">
    <source>
        <dbReference type="ARBA" id="ARBA00022741"/>
    </source>
</evidence>
<dbReference type="InterPro" id="IPR002934">
    <property type="entry name" value="Polymerase_NTP_transf_dom"/>
</dbReference>
<dbReference type="PANTHER" id="PTHR33571:SF14">
    <property type="entry name" value="PROTEIN ADENYLYLTRANSFERASE MJ0435-RELATED"/>
    <property type="match status" value="1"/>
</dbReference>
<keyword evidence="3" id="KW-0808">Transferase</keyword>
<feature type="domain" description="Polymerase nucleotidyl transferase" evidence="10">
    <location>
        <begin position="4"/>
        <end position="77"/>
    </location>
</feature>
<evidence type="ECO:0000256" key="8">
    <source>
        <dbReference type="ARBA" id="ARBA00022842"/>
    </source>
</evidence>